<dbReference type="InterPro" id="IPR001645">
    <property type="entry name" value="Folylpolyglutamate_synth"/>
</dbReference>
<dbReference type="Gene3D" id="3.40.1190.10">
    <property type="entry name" value="Mur-like, catalytic domain"/>
    <property type="match status" value="1"/>
</dbReference>
<comment type="cofactor">
    <cofactor evidence="1">
        <name>Mg(2+)</name>
        <dbReference type="ChEBI" id="CHEBI:18420"/>
    </cofactor>
</comment>
<evidence type="ECO:0000256" key="5">
    <source>
        <dbReference type="ARBA" id="ARBA00008276"/>
    </source>
</evidence>
<evidence type="ECO:0000256" key="7">
    <source>
        <dbReference type="ARBA" id="ARBA00013025"/>
    </source>
</evidence>
<proteinExistence type="inferred from homology"/>
<evidence type="ECO:0000256" key="22">
    <source>
        <dbReference type="PIRNR" id="PIRNR001563"/>
    </source>
</evidence>
<accession>A0A929RVS2</accession>
<comment type="function">
    <text evidence="2">Functions in two distinct reactions of the de novo folate biosynthetic pathway. Catalyzes the addition of a glutamate residue to dihydropteroate (7,8-dihydropteroate or H2Pte) to form dihydrofolate (7,8-dihydrofolate monoglutamate or H2Pte-Glu). Also catalyzes successive additions of L-glutamate to tetrahydrofolate or 10-formyltetrahydrofolate or 5,10-methylenetetrahydrofolate, leading to folylpolyglutamate derivatives.</text>
</comment>
<evidence type="ECO:0000256" key="12">
    <source>
        <dbReference type="ARBA" id="ARBA00022840"/>
    </source>
</evidence>
<dbReference type="PANTHER" id="PTHR11136">
    <property type="entry name" value="FOLYLPOLYGLUTAMATE SYNTHASE-RELATED"/>
    <property type="match status" value="1"/>
</dbReference>
<comment type="catalytic activity">
    <reaction evidence="21">
        <text>7,8-dihydropteroate + L-glutamate + ATP = 7,8-dihydrofolate + ADP + phosphate + H(+)</text>
        <dbReference type="Rhea" id="RHEA:23584"/>
        <dbReference type="ChEBI" id="CHEBI:15378"/>
        <dbReference type="ChEBI" id="CHEBI:17839"/>
        <dbReference type="ChEBI" id="CHEBI:29985"/>
        <dbReference type="ChEBI" id="CHEBI:30616"/>
        <dbReference type="ChEBI" id="CHEBI:43474"/>
        <dbReference type="ChEBI" id="CHEBI:57451"/>
        <dbReference type="ChEBI" id="CHEBI:456216"/>
        <dbReference type="EC" id="6.3.2.12"/>
    </reaction>
</comment>
<dbReference type="InterPro" id="IPR018109">
    <property type="entry name" value="Folylpolyglutamate_synth_CS"/>
</dbReference>
<evidence type="ECO:0000256" key="19">
    <source>
        <dbReference type="ARBA" id="ARBA00047808"/>
    </source>
</evidence>
<evidence type="ECO:0000313" key="26">
    <source>
        <dbReference type="Proteomes" id="UP000704068"/>
    </source>
</evidence>
<dbReference type="GO" id="GO:0008841">
    <property type="term" value="F:dihydrofolate synthase activity"/>
    <property type="evidence" value="ECO:0007669"/>
    <property type="project" value="UniProtKB-EC"/>
</dbReference>
<keyword evidence="13" id="KW-0460">Magnesium</keyword>
<dbReference type="NCBIfam" id="TIGR01499">
    <property type="entry name" value="folC"/>
    <property type="match status" value="1"/>
</dbReference>
<evidence type="ECO:0000313" key="25">
    <source>
        <dbReference type="EMBL" id="MBF0970172.1"/>
    </source>
</evidence>
<dbReference type="Gene3D" id="3.90.190.20">
    <property type="entry name" value="Mur ligase, C-terminal domain"/>
    <property type="match status" value="1"/>
</dbReference>
<keyword evidence="10" id="KW-0479">Metal-binding</keyword>
<dbReference type="GO" id="GO:0046656">
    <property type="term" value="P:folic acid biosynthetic process"/>
    <property type="evidence" value="ECO:0007669"/>
    <property type="project" value="UniProtKB-KW"/>
</dbReference>
<evidence type="ECO:0000256" key="4">
    <source>
        <dbReference type="ARBA" id="ARBA00005150"/>
    </source>
</evidence>
<dbReference type="InterPro" id="IPR004101">
    <property type="entry name" value="Mur_ligase_C"/>
</dbReference>
<evidence type="ECO:0000256" key="18">
    <source>
        <dbReference type="ARBA" id="ARBA00047493"/>
    </source>
</evidence>
<dbReference type="GO" id="GO:0005737">
    <property type="term" value="C:cytoplasm"/>
    <property type="evidence" value="ECO:0007669"/>
    <property type="project" value="TreeGrafter"/>
</dbReference>
<evidence type="ECO:0000256" key="13">
    <source>
        <dbReference type="ARBA" id="ARBA00022842"/>
    </source>
</evidence>
<dbReference type="PANTHER" id="PTHR11136:SF0">
    <property type="entry name" value="DIHYDROFOLATE SYNTHETASE-RELATED"/>
    <property type="match status" value="1"/>
</dbReference>
<feature type="domain" description="Mur ligase central" evidence="24">
    <location>
        <begin position="51"/>
        <end position="262"/>
    </location>
</feature>
<evidence type="ECO:0000256" key="9">
    <source>
        <dbReference type="ARBA" id="ARBA00022598"/>
    </source>
</evidence>
<evidence type="ECO:0000259" key="24">
    <source>
        <dbReference type="Pfam" id="PF08245"/>
    </source>
</evidence>
<dbReference type="EMBL" id="JABZGR010000008">
    <property type="protein sequence ID" value="MBF0970172.1"/>
    <property type="molecule type" value="Genomic_DNA"/>
</dbReference>
<evidence type="ECO:0000256" key="21">
    <source>
        <dbReference type="ARBA" id="ARBA00049161"/>
    </source>
</evidence>
<evidence type="ECO:0000256" key="14">
    <source>
        <dbReference type="ARBA" id="ARBA00022909"/>
    </source>
</evidence>
<evidence type="ECO:0000256" key="15">
    <source>
        <dbReference type="ARBA" id="ARBA00030048"/>
    </source>
</evidence>
<evidence type="ECO:0000259" key="23">
    <source>
        <dbReference type="Pfam" id="PF02875"/>
    </source>
</evidence>
<dbReference type="Pfam" id="PF08245">
    <property type="entry name" value="Mur_ligase_M"/>
    <property type="match status" value="1"/>
</dbReference>
<sequence>MDYQATIDYLFNSAPLFQHLGASAYKPGLQTTYALDAHFGFPHKKYKTIHVAGTNGKGSCCHTLAAILQSAGLKVGLYTSPHLLDFRERIRINGEMISEQFVVDFVEKEHPFFEPLHPSFFEITTALALHYFAVEQVDIAVVEVGLGGRLDCTNVITPLLSIITNISKDHTEFLGDTLSAIAGEKAGIIKSHIPVVIGETQPETYKVFAEKAAEMDAPITFADEQPEVLSSFLSSDGLRVYQTRNYAELKGELAGECQVKNANTILNALNILKQTEIGRWLTERAIANGFRHVCKLTGLMGRWQVLREQPKVVCDTGHNAGGWKYLNHQLRDVSGRLHIIFGMANDKAADAVIAELPENACFYWTRANTARSFSEDEIQTFARSHDRTGQVFHRVSDAYQAALKAASPEDTIFVGGSNFVIADLLSFLQKED</sequence>
<keyword evidence="11 22" id="KW-0547">Nucleotide-binding</keyword>
<dbReference type="InterPro" id="IPR013221">
    <property type="entry name" value="Mur_ligase_cen"/>
</dbReference>
<dbReference type="RefSeq" id="WP_303763421.1">
    <property type="nucleotide sequence ID" value="NZ_JABZGR010000008.1"/>
</dbReference>
<dbReference type="InterPro" id="IPR036615">
    <property type="entry name" value="Mur_ligase_C_dom_sf"/>
</dbReference>
<comment type="catalytic activity">
    <reaction evidence="20">
        <text>(6R)-5,10-methylenetetrahydrofolyl-(gamma-L-Glu)(n) + L-glutamate + ATP = (6R)-5,10-methylenetetrahydrofolyl-(gamma-L-Glu)(n+1) + ADP + phosphate + H(+)</text>
        <dbReference type="Rhea" id="RHEA:51912"/>
        <dbReference type="Rhea" id="RHEA-COMP:13257"/>
        <dbReference type="Rhea" id="RHEA-COMP:13258"/>
        <dbReference type="ChEBI" id="CHEBI:15378"/>
        <dbReference type="ChEBI" id="CHEBI:29985"/>
        <dbReference type="ChEBI" id="CHEBI:30616"/>
        <dbReference type="ChEBI" id="CHEBI:43474"/>
        <dbReference type="ChEBI" id="CHEBI:136572"/>
        <dbReference type="ChEBI" id="CHEBI:456216"/>
        <dbReference type="EC" id="6.3.2.17"/>
    </reaction>
</comment>
<dbReference type="GO" id="GO:0046872">
    <property type="term" value="F:metal ion binding"/>
    <property type="evidence" value="ECO:0007669"/>
    <property type="project" value="UniProtKB-KW"/>
</dbReference>
<evidence type="ECO:0000256" key="6">
    <source>
        <dbReference type="ARBA" id="ARBA00013023"/>
    </source>
</evidence>
<evidence type="ECO:0000256" key="10">
    <source>
        <dbReference type="ARBA" id="ARBA00022723"/>
    </source>
</evidence>
<dbReference type="EC" id="6.3.2.17" evidence="7"/>
<evidence type="ECO:0000256" key="2">
    <source>
        <dbReference type="ARBA" id="ARBA00002714"/>
    </source>
</evidence>
<keyword evidence="12 22" id="KW-0067">ATP-binding</keyword>
<dbReference type="PROSITE" id="PS01012">
    <property type="entry name" value="FOLYLPOLYGLU_SYNT_2"/>
    <property type="match status" value="1"/>
</dbReference>
<dbReference type="GO" id="GO:0004326">
    <property type="term" value="F:tetrahydrofolylpolyglutamate synthase activity"/>
    <property type="evidence" value="ECO:0007669"/>
    <property type="project" value="UniProtKB-EC"/>
</dbReference>
<dbReference type="Proteomes" id="UP000704068">
    <property type="component" value="Unassembled WGS sequence"/>
</dbReference>
<evidence type="ECO:0000256" key="3">
    <source>
        <dbReference type="ARBA" id="ARBA00004799"/>
    </source>
</evidence>
<comment type="catalytic activity">
    <reaction evidence="19">
        <text>10-formyltetrahydrofolyl-(gamma-L-Glu)(n) + L-glutamate + ATP = 10-formyltetrahydrofolyl-(gamma-L-Glu)(n+1) + ADP + phosphate + H(+)</text>
        <dbReference type="Rhea" id="RHEA:51904"/>
        <dbReference type="Rhea" id="RHEA-COMP:13088"/>
        <dbReference type="Rhea" id="RHEA-COMP:14300"/>
        <dbReference type="ChEBI" id="CHEBI:15378"/>
        <dbReference type="ChEBI" id="CHEBI:29985"/>
        <dbReference type="ChEBI" id="CHEBI:30616"/>
        <dbReference type="ChEBI" id="CHEBI:43474"/>
        <dbReference type="ChEBI" id="CHEBI:134413"/>
        <dbReference type="ChEBI" id="CHEBI:456216"/>
        <dbReference type="EC" id="6.3.2.17"/>
    </reaction>
</comment>
<dbReference type="Pfam" id="PF02875">
    <property type="entry name" value="Mur_ligase_C"/>
    <property type="match status" value="1"/>
</dbReference>
<dbReference type="InterPro" id="IPR036565">
    <property type="entry name" value="Mur-like_cat_sf"/>
</dbReference>
<feature type="domain" description="Mur ligase C-terminal" evidence="23">
    <location>
        <begin position="301"/>
        <end position="417"/>
    </location>
</feature>
<dbReference type="AlphaFoldDB" id="A0A929RVS2"/>
<evidence type="ECO:0000256" key="20">
    <source>
        <dbReference type="ARBA" id="ARBA00049035"/>
    </source>
</evidence>
<dbReference type="FunFam" id="3.40.1190.10:FF:000011">
    <property type="entry name" value="Folylpolyglutamate synthase/dihydrofolate synthase"/>
    <property type="match status" value="1"/>
</dbReference>
<dbReference type="GO" id="GO:0005524">
    <property type="term" value="F:ATP binding"/>
    <property type="evidence" value="ECO:0007669"/>
    <property type="project" value="UniProtKB-KW"/>
</dbReference>
<comment type="caution">
    <text evidence="25">The sequence shown here is derived from an EMBL/GenBank/DDBJ whole genome shotgun (WGS) entry which is preliminary data.</text>
</comment>
<comment type="catalytic activity">
    <reaction evidence="18">
        <text>(6S)-5,6,7,8-tetrahydrofolyl-(gamma-L-Glu)(n) + L-glutamate + ATP = (6S)-5,6,7,8-tetrahydrofolyl-(gamma-L-Glu)(n+1) + ADP + phosphate + H(+)</text>
        <dbReference type="Rhea" id="RHEA:10580"/>
        <dbReference type="Rhea" id="RHEA-COMP:14738"/>
        <dbReference type="Rhea" id="RHEA-COMP:14740"/>
        <dbReference type="ChEBI" id="CHEBI:15378"/>
        <dbReference type="ChEBI" id="CHEBI:29985"/>
        <dbReference type="ChEBI" id="CHEBI:30616"/>
        <dbReference type="ChEBI" id="CHEBI:43474"/>
        <dbReference type="ChEBI" id="CHEBI:141005"/>
        <dbReference type="ChEBI" id="CHEBI:456216"/>
        <dbReference type="EC" id="6.3.2.17"/>
    </reaction>
</comment>
<evidence type="ECO:0000256" key="8">
    <source>
        <dbReference type="ARBA" id="ARBA00019357"/>
    </source>
</evidence>
<comment type="similarity">
    <text evidence="5 22">Belongs to the folylpolyglutamate synthase family.</text>
</comment>
<evidence type="ECO:0000256" key="17">
    <source>
        <dbReference type="ARBA" id="ARBA00032510"/>
    </source>
</evidence>
<protein>
    <recommendedName>
        <fullName evidence="8">Dihydrofolate synthase/folylpolyglutamate synthase</fullName>
        <ecNumber evidence="6">6.3.2.12</ecNumber>
        <ecNumber evidence="7">6.3.2.17</ecNumber>
    </recommendedName>
    <alternativeName>
        <fullName evidence="17">Folylpoly-gamma-glutamate synthetase-dihydrofolate synthetase</fullName>
    </alternativeName>
    <alternativeName>
        <fullName evidence="15">Folylpolyglutamate synthetase</fullName>
    </alternativeName>
    <alternativeName>
        <fullName evidence="16">Tetrahydrofolylpolyglutamate synthase</fullName>
    </alternativeName>
</protein>
<evidence type="ECO:0000256" key="11">
    <source>
        <dbReference type="ARBA" id="ARBA00022741"/>
    </source>
</evidence>
<organism evidence="25 26">
    <name type="scientific">Alloprevotella tannerae</name>
    <dbReference type="NCBI Taxonomy" id="76122"/>
    <lineage>
        <taxon>Bacteria</taxon>
        <taxon>Pseudomonadati</taxon>
        <taxon>Bacteroidota</taxon>
        <taxon>Bacteroidia</taxon>
        <taxon>Bacteroidales</taxon>
        <taxon>Prevotellaceae</taxon>
        <taxon>Alloprevotella</taxon>
    </lineage>
</organism>
<dbReference type="SUPFAM" id="SSF53244">
    <property type="entry name" value="MurD-like peptide ligases, peptide-binding domain"/>
    <property type="match status" value="1"/>
</dbReference>
<gene>
    <name evidence="25" type="ORF">HXK21_03920</name>
</gene>
<dbReference type="PIRSF" id="PIRSF001563">
    <property type="entry name" value="Folylpolyglu_synth"/>
    <property type="match status" value="1"/>
</dbReference>
<reference evidence="25" key="1">
    <citation type="submission" date="2020-04" db="EMBL/GenBank/DDBJ databases">
        <title>Deep metagenomics examines the oral microbiome during advanced dental caries in children, revealing novel taxa and co-occurrences with host molecules.</title>
        <authorList>
            <person name="Baker J.L."/>
            <person name="Morton J.T."/>
            <person name="Dinis M."/>
            <person name="Alvarez R."/>
            <person name="Tran N.C."/>
            <person name="Knight R."/>
            <person name="Edlund A."/>
        </authorList>
    </citation>
    <scope>NUCLEOTIDE SEQUENCE</scope>
    <source>
        <strain evidence="25">JCVI_34_bin.1</strain>
    </source>
</reference>
<evidence type="ECO:0000256" key="1">
    <source>
        <dbReference type="ARBA" id="ARBA00001946"/>
    </source>
</evidence>
<keyword evidence="14" id="KW-0289">Folate biosynthesis</keyword>
<dbReference type="SUPFAM" id="SSF53623">
    <property type="entry name" value="MurD-like peptide ligases, catalytic domain"/>
    <property type="match status" value="1"/>
</dbReference>
<comment type="pathway">
    <text evidence="3">Cofactor biosynthesis; tetrahydrofolate biosynthesis; 7,8-dihydrofolate from 2-amino-4-hydroxy-6-hydroxymethyl-7,8-dihydropteridine diphosphate and 4-aminobenzoate: step 2/2.</text>
</comment>
<keyword evidence="9 22" id="KW-0436">Ligase</keyword>
<name>A0A929RVS2_9BACT</name>
<comment type="pathway">
    <text evidence="4">Cofactor biosynthesis; tetrahydrofolylpolyglutamate biosynthesis.</text>
</comment>
<dbReference type="EC" id="6.3.2.12" evidence="6"/>
<evidence type="ECO:0000256" key="16">
    <source>
        <dbReference type="ARBA" id="ARBA00030592"/>
    </source>
</evidence>